<evidence type="ECO:0000313" key="8">
    <source>
        <dbReference type="Proteomes" id="UP001597474"/>
    </source>
</evidence>
<dbReference type="PANTHER" id="PTHR37422:SF13">
    <property type="entry name" value="LIPOPOLYSACCHARIDE BIOSYNTHESIS PROTEIN PA4999-RELATED"/>
    <property type="match status" value="1"/>
</dbReference>
<evidence type="ECO:0000259" key="6">
    <source>
        <dbReference type="Pfam" id="PF04932"/>
    </source>
</evidence>
<gene>
    <name evidence="7" type="ORF">ACFSUD_10490</name>
</gene>
<proteinExistence type="predicted"/>
<dbReference type="EMBL" id="JBHUMP010000008">
    <property type="protein sequence ID" value="MFD2739998.1"/>
    <property type="molecule type" value="Genomic_DNA"/>
</dbReference>
<feature type="transmembrane region" description="Helical" evidence="5">
    <location>
        <begin position="333"/>
        <end position="351"/>
    </location>
</feature>
<evidence type="ECO:0000256" key="4">
    <source>
        <dbReference type="ARBA" id="ARBA00023136"/>
    </source>
</evidence>
<name>A0ABW5U265_9RHOB</name>
<keyword evidence="3 5" id="KW-1133">Transmembrane helix</keyword>
<dbReference type="Proteomes" id="UP001597474">
    <property type="component" value="Unassembled WGS sequence"/>
</dbReference>
<evidence type="ECO:0000256" key="5">
    <source>
        <dbReference type="SAM" id="Phobius"/>
    </source>
</evidence>
<reference evidence="8" key="1">
    <citation type="journal article" date="2019" name="Int. J. Syst. Evol. Microbiol.">
        <title>The Global Catalogue of Microorganisms (GCM) 10K type strain sequencing project: providing services to taxonomists for standard genome sequencing and annotation.</title>
        <authorList>
            <consortium name="The Broad Institute Genomics Platform"/>
            <consortium name="The Broad Institute Genome Sequencing Center for Infectious Disease"/>
            <person name="Wu L."/>
            <person name="Ma J."/>
        </authorList>
    </citation>
    <scope>NUCLEOTIDE SEQUENCE [LARGE SCALE GENOMIC DNA]</scope>
    <source>
        <strain evidence="8">TISTR 2562</strain>
    </source>
</reference>
<feature type="transmembrane region" description="Helical" evidence="5">
    <location>
        <begin position="363"/>
        <end position="382"/>
    </location>
</feature>
<feature type="transmembrane region" description="Helical" evidence="5">
    <location>
        <begin position="102"/>
        <end position="120"/>
    </location>
</feature>
<protein>
    <submittedName>
        <fullName evidence="7">O-antigen ligase family protein</fullName>
    </submittedName>
</protein>
<feature type="transmembrane region" description="Helical" evidence="5">
    <location>
        <begin position="127"/>
        <end position="146"/>
    </location>
</feature>
<dbReference type="Pfam" id="PF04932">
    <property type="entry name" value="Wzy_C"/>
    <property type="match status" value="1"/>
</dbReference>
<accession>A0ABW5U265</accession>
<feature type="transmembrane region" description="Helical" evidence="5">
    <location>
        <begin position="70"/>
        <end position="90"/>
    </location>
</feature>
<comment type="subcellular location">
    <subcellularLocation>
        <location evidence="1">Membrane</location>
        <topology evidence="1">Multi-pass membrane protein</topology>
    </subcellularLocation>
</comment>
<keyword evidence="7" id="KW-0436">Ligase</keyword>
<dbReference type="GO" id="GO:0016874">
    <property type="term" value="F:ligase activity"/>
    <property type="evidence" value="ECO:0007669"/>
    <property type="project" value="UniProtKB-KW"/>
</dbReference>
<feature type="transmembrane region" description="Helical" evidence="5">
    <location>
        <begin position="206"/>
        <end position="224"/>
    </location>
</feature>
<dbReference type="InterPro" id="IPR051533">
    <property type="entry name" value="WaaL-like"/>
</dbReference>
<sequence>MVTMSNYATYQPSRNALQLRITAAQRDFWAFALWVLVTFVQFKNDELLLYPLALYFAYAIWRDQKQVLPLMARGWVVLLFALWCLISPIWAVEPMGAFKNALYLLLTILICFHVAAVLSARQIMHAVVFATGAIAVLSLYVGLTSGHLNLGVFPQKNTMGKSMVILFAAASATAMDSGSRPFLRLLAAALAILAAFLAAVSESATAVLLLLGVGGVVLLGKIIVSGGPQRASRLSLAFLFISALFFAASVVVPTLQENPVDQVLDKFGKDSTLTGRTLLWDFADEQIAERPFVGVGAEGFWRYNASPTVQMIFEEFHKRPGDAFNFHNSYYEIAVHQGLIGLTLAVVATLWAQGKLVAGAWRLATMPFVFFLAQSVAVLARTVTESDFLRPFVLFHMLFWIGALIVLKEGMHRQNDRS</sequence>
<dbReference type="RefSeq" id="WP_386374142.1">
    <property type="nucleotide sequence ID" value="NZ_JBHUMP010000008.1"/>
</dbReference>
<feature type="transmembrane region" description="Helical" evidence="5">
    <location>
        <begin position="236"/>
        <end position="255"/>
    </location>
</feature>
<evidence type="ECO:0000313" key="7">
    <source>
        <dbReference type="EMBL" id="MFD2739998.1"/>
    </source>
</evidence>
<dbReference type="PANTHER" id="PTHR37422">
    <property type="entry name" value="TEICHURONIC ACID BIOSYNTHESIS PROTEIN TUAE"/>
    <property type="match status" value="1"/>
</dbReference>
<evidence type="ECO:0000256" key="2">
    <source>
        <dbReference type="ARBA" id="ARBA00022692"/>
    </source>
</evidence>
<feature type="transmembrane region" description="Helical" evidence="5">
    <location>
        <begin position="388"/>
        <end position="407"/>
    </location>
</feature>
<keyword evidence="8" id="KW-1185">Reference proteome</keyword>
<evidence type="ECO:0000256" key="3">
    <source>
        <dbReference type="ARBA" id="ARBA00022989"/>
    </source>
</evidence>
<feature type="transmembrane region" description="Helical" evidence="5">
    <location>
        <begin position="158"/>
        <end position="175"/>
    </location>
</feature>
<feature type="domain" description="O-antigen ligase-related" evidence="6">
    <location>
        <begin position="190"/>
        <end position="345"/>
    </location>
</feature>
<dbReference type="InterPro" id="IPR007016">
    <property type="entry name" value="O-antigen_ligase-rel_domated"/>
</dbReference>
<keyword evidence="2 5" id="KW-0812">Transmembrane</keyword>
<evidence type="ECO:0000256" key="1">
    <source>
        <dbReference type="ARBA" id="ARBA00004141"/>
    </source>
</evidence>
<keyword evidence="4 5" id="KW-0472">Membrane</keyword>
<comment type="caution">
    <text evidence="7">The sequence shown here is derived from an EMBL/GenBank/DDBJ whole genome shotgun (WGS) entry which is preliminary data.</text>
</comment>
<organism evidence="7 8">
    <name type="scientific">Sulfitobacter aestuarii</name>
    <dbReference type="NCBI Taxonomy" id="2161676"/>
    <lineage>
        <taxon>Bacteria</taxon>
        <taxon>Pseudomonadati</taxon>
        <taxon>Pseudomonadota</taxon>
        <taxon>Alphaproteobacteria</taxon>
        <taxon>Rhodobacterales</taxon>
        <taxon>Roseobacteraceae</taxon>
        <taxon>Sulfitobacter</taxon>
    </lineage>
</organism>
<feature type="transmembrane region" description="Helical" evidence="5">
    <location>
        <begin position="182"/>
        <end position="200"/>
    </location>
</feature>